<evidence type="ECO:0000313" key="2">
    <source>
        <dbReference type="EMBL" id="UUX34381.1"/>
    </source>
</evidence>
<sequence>MKMENLGAAFELMFTGMFGIFLVIGVIYLIAKGFAKYFVDDKDEGNVNDAL</sequence>
<reference evidence="2 3" key="1">
    <citation type="submission" date="2022-08" db="EMBL/GenBank/DDBJ databases">
        <title>Aerococcaceae sp. nov isolated from spoiled eye mask.</title>
        <authorList>
            <person name="Zhou G."/>
            <person name="Xie X.-B."/>
            <person name="Shi Q.-S."/>
            <person name="Wang Y.-S."/>
            <person name="Wen X."/>
            <person name="Peng H."/>
            <person name="Yang X.-J."/>
            <person name="Tao H.-B."/>
            <person name="Huang X.-M."/>
        </authorList>
    </citation>
    <scope>NUCLEOTIDE SEQUENCE [LARGE SCALE GENOMIC DNA]</scope>
    <source>
        <strain evidence="3">DM20194951</strain>
    </source>
</reference>
<organism evidence="2 3">
    <name type="scientific">Fundicoccus culcitae</name>
    <dbReference type="NCBI Taxonomy" id="2969821"/>
    <lineage>
        <taxon>Bacteria</taxon>
        <taxon>Bacillati</taxon>
        <taxon>Bacillota</taxon>
        <taxon>Bacilli</taxon>
        <taxon>Lactobacillales</taxon>
        <taxon>Aerococcaceae</taxon>
        <taxon>Fundicoccus</taxon>
    </lineage>
</organism>
<keyword evidence="3" id="KW-1185">Reference proteome</keyword>
<evidence type="ECO:0000256" key="1">
    <source>
        <dbReference type="SAM" id="Phobius"/>
    </source>
</evidence>
<dbReference type="Proteomes" id="UP001315967">
    <property type="component" value="Chromosome"/>
</dbReference>
<proteinExistence type="predicted"/>
<keyword evidence="1" id="KW-0472">Membrane</keyword>
<keyword evidence="1" id="KW-0812">Transmembrane</keyword>
<name>A0ABY5P720_9LACT</name>
<gene>
    <name evidence="2" type="ORF">NRE15_01650</name>
</gene>
<keyword evidence="1" id="KW-1133">Transmembrane helix</keyword>
<dbReference type="EMBL" id="CP102453">
    <property type="protein sequence ID" value="UUX34381.1"/>
    <property type="molecule type" value="Genomic_DNA"/>
</dbReference>
<evidence type="ECO:0000313" key="3">
    <source>
        <dbReference type="Proteomes" id="UP001315967"/>
    </source>
</evidence>
<dbReference type="NCBIfam" id="NF040909">
    <property type="entry name" value="OadG_rel_small"/>
    <property type="match status" value="1"/>
</dbReference>
<accession>A0ABY5P720</accession>
<protein>
    <submittedName>
        <fullName evidence="2">OadG-related small transporter subunit</fullName>
    </submittedName>
</protein>
<feature type="transmembrane region" description="Helical" evidence="1">
    <location>
        <begin position="12"/>
        <end position="31"/>
    </location>
</feature>